<feature type="compositionally biased region" description="Polar residues" evidence="1">
    <location>
        <begin position="1"/>
        <end position="13"/>
    </location>
</feature>
<feature type="region of interest" description="Disordered" evidence="1">
    <location>
        <begin position="131"/>
        <end position="159"/>
    </location>
</feature>
<dbReference type="RefSeq" id="XP_029223948.1">
    <property type="nucleotide sequence ID" value="XM_029375932.1"/>
</dbReference>
<dbReference type="Proteomes" id="UP000284403">
    <property type="component" value="Unassembled WGS sequence"/>
</dbReference>
<organism evidence="2 3">
    <name type="scientific">Trypanosoma conorhini</name>
    <dbReference type="NCBI Taxonomy" id="83891"/>
    <lineage>
        <taxon>Eukaryota</taxon>
        <taxon>Discoba</taxon>
        <taxon>Euglenozoa</taxon>
        <taxon>Kinetoplastea</taxon>
        <taxon>Metakinetoplastina</taxon>
        <taxon>Trypanosomatida</taxon>
        <taxon>Trypanosomatidae</taxon>
        <taxon>Trypanosoma</taxon>
    </lineage>
</organism>
<proteinExistence type="predicted"/>
<keyword evidence="3" id="KW-1185">Reference proteome</keyword>
<dbReference type="GeneID" id="40322717"/>
<gene>
    <name evidence="2" type="ORF">Tco025E_09106</name>
</gene>
<comment type="caution">
    <text evidence="2">The sequence shown here is derived from an EMBL/GenBank/DDBJ whole genome shotgun (WGS) entry which is preliminary data.</text>
</comment>
<evidence type="ECO:0000256" key="1">
    <source>
        <dbReference type="SAM" id="MobiDB-lite"/>
    </source>
</evidence>
<protein>
    <submittedName>
        <fullName evidence="2">Uncharacterized protein</fullName>
    </submittedName>
</protein>
<accession>A0A3R7KPU4</accession>
<name>A0A3R7KPU4_9TRYP</name>
<reference evidence="2 3" key="1">
    <citation type="journal article" date="2018" name="BMC Genomics">
        <title>Genomic comparison of Trypanosoma conorhini and Trypanosoma rangeli to Trypanosoma cruzi strains of high and low virulence.</title>
        <authorList>
            <person name="Bradwell K.R."/>
            <person name="Koparde V.N."/>
            <person name="Matveyev A.V."/>
            <person name="Serrano M.G."/>
            <person name="Alves J.M."/>
            <person name="Parikh H."/>
            <person name="Huang B."/>
            <person name="Lee V."/>
            <person name="Espinosa-Alvarez O."/>
            <person name="Ortiz P.A."/>
            <person name="Costa-Martins A.G."/>
            <person name="Teixeira M.M."/>
            <person name="Buck G.A."/>
        </authorList>
    </citation>
    <scope>NUCLEOTIDE SEQUENCE [LARGE SCALE GENOMIC DNA]</scope>
    <source>
        <strain evidence="2 3">025E</strain>
    </source>
</reference>
<dbReference type="EMBL" id="MKKU01000988">
    <property type="protein sequence ID" value="RNE99007.1"/>
    <property type="molecule type" value="Genomic_DNA"/>
</dbReference>
<evidence type="ECO:0000313" key="3">
    <source>
        <dbReference type="Proteomes" id="UP000284403"/>
    </source>
</evidence>
<evidence type="ECO:0000313" key="2">
    <source>
        <dbReference type="EMBL" id="RNE99007.1"/>
    </source>
</evidence>
<feature type="compositionally biased region" description="Basic and acidic residues" evidence="1">
    <location>
        <begin position="131"/>
        <end position="156"/>
    </location>
</feature>
<dbReference type="OrthoDB" id="272021at2759"/>
<dbReference type="AlphaFoldDB" id="A0A3R7KPU4"/>
<sequence length="206" mass="22382">MSVETQPSASTATCARGEPPLTQIPQRFLLTTAATGKTARESAGRGGRPSVHELMRNDEYTKKLARSSAGGTVSRYRVPVGRPLPLHTLEAGAGWRQPARNVESSLASLFRGSAEGAVVPDFLKPAEHSRRREIEERKERERQLIGDPDAKRRLLEPKQMPNLDKKVPVGFIPRCAAVGTQAIPIHADKAEAQAHTAPQKNVGSEV</sequence>
<feature type="region of interest" description="Disordered" evidence="1">
    <location>
        <begin position="1"/>
        <end position="57"/>
    </location>
</feature>